<gene>
    <name evidence="2" type="ORF">ACFFPI_09590</name>
</gene>
<dbReference type="Proteomes" id="UP001589536">
    <property type="component" value="Unassembled WGS sequence"/>
</dbReference>
<comment type="caution">
    <text evidence="2">The sequence shown here is derived from an EMBL/GenBank/DDBJ whole genome shotgun (WGS) entry which is preliminary data.</text>
</comment>
<dbReference type="Gene3D" id="2.180.10.10">
    <property type="entry name" value="RHS repeat-associated core"/>
    <property type="match status" value="1"/>
</dbReference>
<dbReference type="NCBIfam" id="TIGR03696">
    <property type="entry name" value="Rhs_assc_core"/>
    <property type="match status" value="1"/>
</dbReference>
<evidence type="ECO:0000313" key="2">
    <source>
        <dbReference type="EMBL" id="MFB9714375.1"/>
    </source>
</evidence>
<keyword evidence="1" id="KW-1133">Transmembrane helix</keyword>
<name>A0ABV5UPD2_9MICC</name>
<accession>A0ABV5UPD2</accession>
<evidence type="ECO:0000313" key="3">
    <source>
        <dbReference type="Proteomes" id="UP001589536"/>
    </source>
</evidence>
<organism evidence="2 3">
    <name type="scientific">Arthrobacter methylotrophus</name>
    <dbReference type="NCBI Taxonomy" id="121291"/>
    <lineage>
        <taxon>Bacteria</taxon>
        <taxon>Bacillati</taxon>
        <taxon>Actinomycetota</taxon>
        <taxon>Actinomycetes</taxon>
        <taxon>Micrococcales</taxon>
        <taxon>Micrococcaceae</taxon>
        <taxon>Arthrobacter</taxon>
    </lineage>
</organism>
<reference evidence="2 3" key="1">
    <citation type="submission" date="2024-09" db="EMBL/GenBank/DDBJ databases">
        <authorList>
            <person name="Sun Q."/>
            <person name="Mori K."/>
        </authorList>
    </citation>
    <scope>NUCLEOTIDE SEQUENCE [LARGE SCALE GENOMIC DNA]</scope>
    <source>
        <strain evidence="2 3">JCM 13519</strain>
    </source>
</reference>
<feature type="transmembrane region" description="Helical" evidence="1">
    <location>
        <begin position="50"/>
        <end position="81"/>
    </location>
</feature>
<dbReference type="EMBL" id="JBHMBH010000019">
    <property type="protein sequence ID" value="MFB9714375.1"/>
    <property type="molecule type" value="Genomic_DNA"/>
</dbReference>
<keyword evidence="1" id="KW-0812">Transmembrane</keyword>
<evidence type="ECO:0000256" key="1">
    <source>
        <dbReference type="SAM" id="Phobius"/>
    </source>
</evidence>
<sequence length="110" mass="11077">MKFGARYYNPFRGRFTQPDPSGHENNRYAYVGCNPVNGVDPSGLASLCTWAVVAGILGLGAAAVGVFAATLGSATVVIGAATLTAGDFGIIASIIGLGGALEAWVAVNVC</sequence>
<protein>
    <submittedName>
        <fullName evidence="2">RHS repeat-associated core domain-containing protein</fullName>
    </submittedName>
</protein>
<dbReference type="InterPro" id="IPR022385">
    <property type="entry name" value="Rhs_assc_core"/>
</dbReference>
<proteinExistence type="predicted"/>
<keyword evidence="3" id="KW-1185">Reference proteome</keyword>
<keyword evidence="1" id="KW-0472">Membrane</keyword>
<dbReference type="RefSeq" id="WP_376954189.1">
    <property type="nucleotide sequence ID" value="NZ_JBHMBH010000019.1"/>
</dbReference>